<dbReference type="OrthoDB" id="757982at2759"/>
<feature type="compositionally biased region" description="Polar residues" evidence="6">
    <location>
        <begin position="249"/>
        <end position="258"/>
    </location>
</feature>
<protein>
    <recommendedName>
        <fullName evidence="9">TF-B3 domain-containing protein</fullName>
    </recommendedName>
</protein>
<dbReference type="PANTHER" id="PTHR31140:SF81">
    <property type="entry name" value="B3 DOMAIN-CONTAINING TRANSCRIPTION FACTOR ABI3"/>
    <property type="match status" value="1"/>
</dbReference>
<evidence type="ECO:0008006" key="9">
    <source>
        <dbReference type="Google" id="ProtNLM"/>
    </source>
</evidence>
<feature type="region of interest" description="Disordered" evidence="6">
    <location>
        <begin position="1"/>
        <end position="21"/>
    </location>
</feature>
<feature type="compositionally biased region" description="Low complexity" evidence="6">
    <location>
        <begin position="376"/>
        <end position="385"/>
    </location>
</feature>
<keyword evidence="4" id="KW-0804">Transcription</keyword>
<proteinExistence type="predicted"/>
<dbReference type="Proteomes" id="UP000239757">
    <property type="component" value="Unassembled WGS sequence"/>
</dbReference>
<feature type="region of interest" description="Disordered" evidence="6">
    <location>
        <begin position="349"/>
        <end position="385"/>
    </location>
</feature>
<feature type="compositionally biased region" description="Basic and acidic residues" evidence="6">
    <location>
        <begin position="33"/>
        <end position="44"/>
    </location>
</feature>
<evidence type="ECO:0000256" key="4">
    <source>
        <dbReference type="ARBA" id="ARBA00023163"/>
    </source>
</evidence>
<sequence length="657" mass="74866">MGGEDVHAVGGNEGNPSGFDDVVVEVERVMGSEEREMWLDRQQDDELLDNSHQQEHHGKVDGTPAALSSTASTEIPQPQDQNVMDGVDCTDVMENFGYMDLIDNNDLFDPSSIFHHDDTGLEEFQQDQQNQQQQEHDSTQQQLGQQVGAMMYSKNEDQTQEEKASDDLAMVFLEWLKTNKETVSAEDLRRVKIKKATIECAARRLGGGKEAMKQLLKLILEWVQTNHLQRRRIKESASNNQPDHPYHMGSTTSLHNRSGGCTTTAARFHTCSGPPTDYQVLDTAQTWPPSQFALAASQYNSFADNNLHPAPLQQQPSAFPGYVNQYPYHYVPGHNNNDQRLLRLGSSATKEARKKRMARQRRFASHHRNHGHHHNNQQSQLQNQSIDQHERLVNGNCVAAAQANPGNWVYWPSVAGALASNPPPVLPGDVTMVHPVDQPTMQGQTYQRQVATDRRQGWKSEKNLRFLLQKVLKQSDVGNLGRIVLPKVVSNGNQKEAETHLPELEARDGISIAMEDIGTSRVWNMRYRGFRENKWTPRRRFHCDIFRCKMRQIFDTRSKSPAVGDKIGDQKTRKIPEKPPYEFSICRRQWFITHTHHTDSKFGDPQLCPRWFLRQMVVLGIPGAEAETISLFVSISYLLQRIPENSRRTHLYIYIGE</sequence>
<dbReference type="Gene3D" id="2.40.330.10">
    <property type="entry name" value="DNA-binding pseudobarrel domain"/>
    <property type="match status" value="1"/>
</dbReference>
<accession>A0A2P5Y5E9</accession>
<reference evidence="7 8" key="1">
    <citation type="submission" date="2015-01" db="EMBL/GenBank/DDBJ databases">
        <title>Genome of allotetraploid Gossypium barbadense reveals genomic plasticity and fiber elongation in cotton evolution.</title>
        <authorList>
            <person name="Chen X."/>
            <person name="Liu X."/>
            <person name="Zhao B."/>
            <person name="Zheng H."/>
            <person name="Hu Y."/>
            <person name="Lu G."/>
            <person name="Yang C."/>
            <person name="Chen J."/>
            <person name="Shan C."/>
            <person name="Zhang L."/>
            <person name="Zhou Y."/>
            <person name="Wang L."/>
            <person name="Guo W."/>
            <person name="Bai Y."/>
            <person name="Ruan J."/>
            <person name="Shangguan X."/>
            <person name="Mao Y."/>
            <person name="Jiang J."/>
            <person name="Zhu Y."/>
            <person name="Lei J."/>
            <person name="Kang H."/>
            <person name="Chen S."/>
            <person name="He X."/>
            <person name="Wang R."/>
            <person name="Wang Y."/>
            <person name="Chen J."/>
            <person name="Wang L."/>
            <person name="Yu S."/>
            <person name="Wang B."/>
            <person name="Wei J."/>
            <person name="Song S."/>
            <person name="Lu X."/>
            <person name="Gao Z."/>
            <person name="Gu W."/>
            <person name="Deng X."/>
            <person name="Ma D."/>
            <person name="Wang S."/>
            <person name="Liang W."/>
            <person name="Fang L."/>
            <person name="Cai C."/>
            <person name="Zhu X."/>
            <person name="Zhou B."/>
            <person name="Zhang Y."/>
            <person name="Chen Z."/>
            <person name="Xu S."/>
            <person name="Zhu R."/>
            <person name="Wang S."/>
            <person name="Zhang T."/>
            <person name="Zhao G."/>
        </authorList>
    </citation>
    <scope>NUCLEOTIDE SEQUENCE [LARGE SCALE GENOMIC DNA]</scope>
    <source>
        <strain evidence="8">cv. Xinhai21</strain>
        <tissue evidence="7">Leaf</tissue>
    </source>
</reference>
<keyword evidence="5" id="KW-0539">Nucleus</keyword>
<dbReference type="EMBL" id="KZ663677">
    <property type="protein sequence ID" value="PPS10820.1"/>
    <property type="molecule type" value="Genomic_DNA"/>
</dbReference>
<feature type="compositionally biased region" description="Polar residues" evidence="6">
    <location>
        <begin position="66"/>
        <end position="82"/>
    </location>
</feature>
<keyword evidence="3" id="KW-0238">DNA-binding</keyword>
<feature type="region of interest" description="Disordered" evidence="6">
    <location>
        <begin position="33"/>
        <end position="84"/>
    </location>
</feature>
<comment type="subcellular location">
    <subcellularLocation>
        <location evidence="1">Nucleus</location>
    </subcellularLocation>
</comment>
<dbReference type="PANTHER" id="PTHR31140">
    <property type="entry name" value="B3 DOMAIN-CONTAINING TRANSCRIPTION FACTOR ABI3"/>
    <property type="match status" value="1"/>
</dbReference>
<keyword evidence="2" id="KW-0805">Transcription regulation</keyword>
<feature type="region of interest" description="Disordered" evidence="6">
    <location>
        <begin position="235"/>
        <end position="258"/>
    </location>
</feature>
<gene>
    <name evidence="7" type="ORF">GOBAR_AA09825</name>
</gene>
<evidence type="ECO:0000256" key="5">
    <source>
        <dbReference type="ARBA" id="ARBA00023242"/>
    </source>
</evidence>
<evidence type="ECO:0000256" key="6">
    <source>
        <dbReference type="SAM" id="MobiDB-lite"/>
    </source>
</evidence>
<evidence type="ECO:0000256" key="3">
    <source>
        <dbReference type="ARBA" id="ARBA00023125"/>
    </source>
</evidence>
<dbReference type="GO" id="GO:0005634">
    <property type="term" value="C:nucleus"/>
    <property type="evidence" value="ECO:0007669"/>
    <property type="project" value="UniProtKB-SubCell"/>
</dbReference>
<name>A0A2P5Y5E9_GOSBA</name>
<feature type="region of interest" description="Disordered" evidence="6">
    <location>
        <begin position="125"/>
        <end position="145"/>
    </location>
</feature>
<evidence type="ECO:0000313" key="7">
    <source>
        <dbReference type="EMBL" id="PPS10820.1"/>
    </source>
</evidence>
<evidence type="ECO:0000313" key="8">
    <source>
        <dbReference type="Proteomes" id="UP000239757"/>
    </source>
</evidence>
<evidence type="ECO:0000256" key="2">
    <source>
        <dbReference type="ARBA" id="ARBA00023015"/>
    </source>
</evidence>
<evidence type="ECO:0000256" key="1">
    <source>
        <dbReference type="ARBA" id="ARBA00004123"/>
    </source>
</evidence>
<dbReference type="GO" id="GO:0003700">
    <property type="term" value="F:DNA-binding transcription factor activity"/>
    <property type="evidence" value="ECO:0007669"/>
    <property type="project" value="InterPro"/>
</dbReference>
<dbReference type="InterPro" id="IPR015300">
    <property type="entry name" value="DNA-bd_pseudobarrel_sf"/>
</dbReference>
<dbReference type="AlphaFoldDB" id="A0A2P5Y5E9"/>
<organism evidence="7 8">
    <name type="scientific">Gossypium barbadense</name>
    <name type="common">Sea Island cotton</name>
    <name type="synonym">Hibiscus barbadensis</name>
    <dbReference type="NCBI Taxonomy" id="3634"/>
    <lineage>
        <taxon>Eukaryota</taxon>
        <taxon>Viridiplantae</taxon>
        <taxon>Streptophyta</taxon>
        <taxon>Embryophyta</taxon>
        <taxon>Tracheophyta</taxon>
        <taxon>Spermatophyta</taxon>
        <taxon>Magnoliopsida</taxon>
        <taxon>eudicotyledons</taxon>
        <taxon>Gunneridae</taxon>
        <taxon>Pentapetalae</taxon>
        <taxon>rosids</taxon>
        <taxon>malvids</taxon>
        <taxon>Malvales</taxon>
        <taxon>Malvaceae</taxon>
        <taxon>Malvoideae</taxon>
        <taxon>Gossypium</taxon>
    </lineage>
</organism>
<dbReference type="InterPro" id="IPR044800">
    <property type="entry name" value="LEC2-like"/>
</dbReference>
<dbReference type="GO" id="GO:0003677">
    <property type="term" value="F:DNA binding"/>
    <property type="evidence" value="ECO:0007669"/>
    <property type="project" value="UniProtKB-KW"/>
</dbReference>
<feature type="compositionally biased region" description="Basic residues" evidence="6">
    <location>
        <begin position="352"/>
        <end position="375"/>
    </location>
</feature>